<feature type="region of interest" description="Disordered" evidence="1">
    <location>
        <begin position="1"/>
        <end position="26"/>
    </location>
</feature>
<organism evidence="2 3">
    <name type="scientific">Amphibalanus amphitrite</name>
    <name type="common">Striped barnacle</name>
    <name type="synonym">Balanus amphitrite</name>
    <dbReference type="NCBI Taxonomy" id="1232801"/>
    <lineage>
        <taxon>Eukaryota</taxon>
        <taxon>Metazoa</taxon>
        <taxon>Ecdysozoa</taxon>
        <taxon>Arthropoda</taxon>
        <taxon>Crustacea</taxon>
        <taxon>Multicrustacea</taxon>
        <taxon>Cirripedia</taxon>
        <taxon>Thoracica</taxon>
        <taxon>Thoracicalcarea</taxon>
        <taxon>Balanomorpha</taxon>
        <taxon>Balanoidea</taxon>
        <taxon>Balanidae</taxon>
        <taxon>Amphibalaninae</taxon>
        <taxon>Amphibalanus</taxon>
    </lineage>
</organism>
<evidence type="ECO:0000313" key="2">
    <source>
        <dbReference type="EMBL" id="KAF0304170.1"/>
    </source>
</evidence>
<feature type="compositionally biased region" description="Basic residues" evidence="1">
    <location>
        <begin position="12"/>
        <end position="26"/>
    </location>
</feature>
<evidence type="ECO:0000256" key="1">
    <source>
        <dbReference type="SAM" id="MobiDB-lite"/>
    </source>
</evidence>
<comment type="caution">
    <text evidence="2">The sequence shown here is derived from an EMBL/GenBank/DDBJ whole genome shotgun (WGS) entry which is preliminary data.</text>
</comment>
<proteinExistence type="predicted"/>
<protein>
    <submittedName>
        <fullName evidence="2">Uncharacterized protein</fullName>
    </submittedName>
</protein>
<dbReference type="AlphaFoldDB" id="A0A6A4WKI6"/>
<sequence>MIVHFFAGSSSVKKHPRTRRRSKNRSGRGISISFELQEHNYYILLISGAPAPSGFSGSLPSGDWRDLGQRPVSDCLAACARHNLLFMAVRVQGDTTTCWGAPAADLSSLQHSAPDVAGMYQLFSLDGLRVGQKSHFSFGGIVDVISEYLANGYERFSIAMAGDSQPSPLVSYFTDTVPGSVRWMPTTFLDSPAECVARCCGLRFSLALVRSSGDRLCLCGDLRAGGDLGLTDTSPPSSAGSMQVVRLPPPPAATGSAAVIGDGVYQSPTIMAQWMTSTLCRVLINNEPADVKFAQLAAVQRSKAVDVGPPGDDPGVCISKCMSELKMPAMNKDHCFCLSVGDVELEETLMEGGDVLSVLDVTKYLPKSYDISINFQVREHNYYILLINGAPAPSGFSGSLPSGDWRDLGQRPVSDCLAACARHNLLFMAVRVQGDTTACWGAPAADLSSLQHSAPDVAGMYQLFNLEGLRVGQKSHFSYGGIVDVISESLSNGYERFSIAMAGDSQPSPLASYFTDTVPGSVRWLPTTFLDSPAECVARCCGLRFSLALVRSSSDRLCLCGDLRAGGDLGLTDTSPPSSVGSMQVVRLPAPPAATGSGVIGGGDVEPAPVKFSRVAALQKVQAVSLDAPGDNPIRCVMECESQFFKWAALNKGHCFCSDLDMALEDRWTEDADVLTVMDTTEYQPKPDVLQKCGYTAEAVDAAAGPPGQWTAVGAPQQHPAGCAAQCAMQPAGVQPFVAVLPLGPGQYRCWCAPHGDLSKYSGVVPDAPGRAQIYDFTDLIKMMMT</sequence>
<evidence type="ECO:0000313" key="3">
    <source>
        <dbReference type="Proteomes" id="UP000440578"/>
    </source>
</evidence>
<dbReference type="Proteomes" id="UP000440578">
    <property type="component" value="Unassembled WGS sequence"/>
</dbReference>
<name>A0A6A4WKI6_AMPAM</name>
<gene>
    <name evidence="2" type="ORF">FJT64_023977</name>
</gene>
<reference evidence="2 3" key="1">
    <citation type="submission" date="2019-07" db="EMBL/GenBank/DDBJ databases">
        <title>Draft genome assembly of a fouling barnacle, Amphibalanus amphitrite (Darwin, 1854): The first reference genome for Thecostraca.</title>
        <authorList>
            <person name="Kim W."/>
        </authorList>
    </citation>
    <scope>NUCLEOTIDE SEQUENCE [LARGE SCALE GENOMIC DNA]</scope>
    <source>
        <strain evidence="2">SNU_AA5</strain>
        <tissue evidence="2">Soma without cirri and trophi</tissue>
    </source>
</reference>
<dbReference type="EMBL" id="VIIS01000868">
    <property type="protein sequence ID" value="KAF0304170.1"/>
    <property type="molecule type" value="Genomic_DNA"/>
</dbReference>
<keyword evidence="3" id="KW-1185">Reference proteome</keyword>
<accession>A0A6A4WKI6</accession>